<dbReference type="Pfam" id="PF13408">
    <property type="entry name" value="Zn_ribbon_recom"/>
    <property type="match status" value="1"/>
</dbReference>
<comment type="caution">
    <text evidence="3">The sequence shown here is derived from an EMBL/GenBank/DDBJ whole genome shotgun (WGS) entry which is preliminary data.</text>
</comment>
<dbReference type="PROSITE" id="PS51736">
    <property type="entry name" value="RECOMBINASES_3"/>
    <property type="match status" value="1"/>
</dbReference>
<keyword evidence="4" id="KW-1185">Reference proteome</keyword>
<sequence length="514" mass="56231">MSAPLRAAIYARISKEAVDVPKIENQEALCAAMAEDFNYTVIGNYADDAISGYKPVKNRPGMDALIADVLDGKIDVILAREQTRFARSDEYRARLVRASRGAGAVWHTKFEGLTDPGTADGKLQIGIRGEFAEFESARLSERVRAANDARIKHGKPIVTRRPFGYEADGVTQNEKEARALRWAIDHLLAGGKTYRVLKQFEADNITPVISRRELTAAAEENREPVAPRWSYGTIDGILLRPGNYGLLVHRGKVVGPGSWEGIGTADEYKRMLTLMRDPTRSVAPSREPKHLMSGVLVCGTCGGPMFRTTQANRHDKTKRLAVYRCIAPKKKASPMTHACIMQATVDTAVVNAVAARFLMVRDREELTASDTSEVGVVQQMLSEVRAAKEELVSLLGTPGFKAQFAKKSNELNAEEERLQARLDQIAGDAAKQGLAGALKAEFWARMTEHRPKNGDGFADMTNTFEEVVAAFGALPLDQQKAIVKSMMTVTVGRGQGMGRIKIVVHAEQGVVLAA</sequence>
<keyword evidence="1" id="KW-0175">Coiled coil</keyword>
<dbReference type="InterPro" id="IPR006119">
    <property type="entry name" value="Resolv_N"/>
</dbReference>
<dbReference type="CDD" id="cd00338">
    <property type="entry name" value="Ser_Recombinase"/>
    <property type="match status" value="1"/>
</dbReference>
<dbReference type="SMART" id="SM00857">
    <property type="entry name" value="Resolvase"/>
    <property type="match status" value="1"/>
</dbReference>
<accession>A0A4R7FHJ3</accession>
<dbReference type="GO" id="GO:0000150">
    <property type="term" value="F:DNA strand exchange activity"/>
    <property type="evidence" value="ECO:0007669"/>
    <property type="project" value="InterPro"/>
</dbReference>
<organism evidence="3 4">
    <name type="scientific">Amnibacterium kyonggiense</name>
    <dbReference type="NCBI Taxonomy" id="595671"/>
    <lineage>
        <taxon>Bacteria</taxon>
        <taxon>Bacillati</taxon>
        <taxon>Actinomycetota</taxon>
        <taxon>Actinomycetes</taxon>
        <taxon>Micrococcales</taxon>
        <taxon>Microbacteriaceae</taxon>
        <taxon>Amnibacterium</taxon>
    </lineage>
</organism>
<dbReference type="Gene3D" id="3.90.1750.20">
    <property type="entry name" value="Putative Large Serine Recombinase, Chain B, Domain 2"/>
    <property type="match status" value="1"/>
</dbReference>
<dbReference type="SUPFAM" id="SSF53041">
    <property type="entry name" value="Resolvase-like"/>
    <property type="match status" value="1"/>
</dbReference>
<feature type="domain" description="Resolvase/invertase-type recombinase catalytic" evidence="2">
    <location>
        <begin position="6"/>
        <end position="154"/>
    </location>
</feature>
<dbReference type="EMBL" id="SOAM01000005">
    <property type="protein sequence ID" value="TDS74499.1"/>
    <property type="molecule type" value="Genomic_DNA"/>
</dbReference>
<dbReference type="InterPro" id="IPR038109">
    <property type="entry name" value="DNA_bind_recomb_sf"/>
</dbReference>
<dbReference type="PANTHER" id="PTHR30461:SF23">
    <property type="entry name" value="DNA RECOMBINASE-RELATED"/>
    <property type="match status" value="1"/>
</dbReference>
<feature type="coiled-coil region" evidence="1">
    <location>
        <begin position="401"/>
        <end position="428"/>
    </location>
</feature>
<dbReference type="OrthoDB" id="4500247at2"/>
<evidence type="ECO:0000313" key="3">
    <source>
        <dbReference type="EMBL" id="TDS74499.1"/>
    </source>
</evidence>
<dbReference type="Proteomes" id="UP000295344">
    <property type="component" value="Unassembled WGS sequence"/>
</dbReference>
<evidence type="ECO:0000256" key="1">
    <source>
        <dbReference type="SAM" id="Coils"/>
    </source>
</evidence>
<gene>
    <name evidence="3" type="ORF">CLV52_3682</name>
</gene>
<dbReference type="InterPro" id="IPR036162">
    <property type="entry name" value="Resolvase-like_N_sf"/>
</dbReference>
<dbReference type="Pfam" id="PF00239">
    <property type="entry name" value="Resolvase"/>
    <property type="match status" value="1"/>
</dbReference>
<evidence type="ECO:0000259" key="2">
    <source>
        <dbReference type="PROSITE" id="PS51736"/>
    </source>
</evidence>
<evidence type="ECO:0000313" key="4">
    <source>
        <dbReference type="Proteomes" id="UP000295344"/>
    </source>
</evidence>
<dbReference type="RefSeq" id="WP_133767828.1">
    <property type="nucleotide sequence ID" value="NZ_BAAARP010000001.1"/>
</dbReference>
<dbReference type="Gene3D" id="3.40.50.1390">
    <property type="entry name" value="Resolvase, N-terminal catalytic domain"/>
    <property type="match status" value="1"/>
</dbReference>
<dbReference type="PANTHER" id="PTHR30461">
    <property type="entry name" value="DNA-INVERTASE FROM LAMBDOID PROPHAGE"/>
    <property type="match status" value="1"/>
</dbReference>
<dbReference type="InterPro" id="IPR025827">
    <property type="entry name" value="Zn_ribbon_recom_dom"/>
</dbReference>
<dbReference type="GO" id="GO:0003677">
    <property type="term" value="F:DNA binding"/>
    <property type="evidence" value="ECO:0007669"/>
    <property type="project" value="InterPro"/>
</dbReference>
<proteinExistence type="predicted"/>
<dbReference type="AlphaFoldDB" id="A0A4R7FHJ3"/>
<reference evidence="3 4" key="1">
    <citation type="submission" date="2019-03" db="EMBL/GenBank/DDBJ databases">
        <title>Genomic Encyclopedia of Archaeal and Bacterial Type Strains, Phase II (KMG-II): from individual species to whole genera.</title>
        <authorList>
            <person name="Goeker M."/>
        </authorList>
    </citation>
    <scope>NUCLEOTIDE SEQUENCE [LARGE SCALE GENOMIC DNA]</scope>
    <source>
        <strain evidence="3 4">DSM 24782</strain>
    </source>
</reference>
<dbReference type="InterPro" id="IPR050639">
    <property type="entry name" value="SSR_resolvase"/>
</dbReference>
<protein>
    <submittedName>
        <fullName evidence="3">DNA invertase Pin-like site-specific DNA recombinase</fullName>
    </submittedName>
</protein>
<name>A0A4R7FHJ3_9MICO</name>